<dbReference type="Gene3D" id="3.40.50.12780">
    <property type="entry name" value="N-terminal domain of ligase-like"/>
    <property type="match status" value="1"/>
</dbReference>
<dbReference type="SUPFAM" id="SSF47336">
    <property type="entry name" value="ACP-like"/>
    <property type="match status" value="1"/>
</dbReference>
<dbReference type="FunFam" id="3.40.50.12780:FF:000014">
    <property type="entry name" value="Nonribosomal peptide synthetase 1"/>
    <property type="match status" value="1"/>
</dbReference>
<dbReference type="PANTHER" id="PTHR45398">
    <property type="match status" value="1"/>
</dbReference>
<dbReference type="FunFam" id="3.30.559.30:FF:000002">
    <property type="entry name" value="Nonribosomal peptide synthase Pes1"/>
    <property type="match status" value="1"/>
</dbReference>
<proteinExistence type="inferred from homology"/>
<dbReference type="PROSITE" id="PS00455">
    <property type="entry name" value="AMP_BINDING"/>
    <property type="match status" value="1"/>
</dbReference>
<dbReference type="InterPro" id="IPR009081">
    <property type="entry name" value="PP-bd_ACP"/>
</dbReference>
<dbReference type="GO" id="GO:0031177">
    <property type="term" value="F:phosphopantetheine binding"/>
    <property type="evidence" value="ECO:0007669"/>
    <property type="project" value="InterPro"/>
</dbReference>
<keyword evidence="1" id="KW-0596">Phosphopantetheine</keyword>
<comment type="similarity">
    <text evidence="4">Belongs to the NRP synthetase family.</text>
</comment>
<dbReference type="OrthoDB" id="416786at2759"/>
<accession>A0A8H3PK35</accession>
<dbReference type="PROSITE" id="PS50075">
    <property type="entry name" value="CARRIER"/>
    <property type="match status" value="1"/>
</dbReference>
<dbReference type="InterPro" id="IPR042099">
    <property type="entry name" value="ANL_N_sf"/>
</dbReference>
<dbReference type="EMBL" id="CAJPDR010001049">
    <property type="protein sequence ID" value="CAF9943471.1"/>
    <property type="molecule type" value="Genomic_DNA"/>
</dbReference>
<dbReference type="Gene3D" id="3.30.559.10">
    <property type="entry name" value="Chloramphenicol acetyltransferase-like domain"/>
    <property type="match status" value="1"/>
</dbReference>
<dbReference type="InterPro" id="IPR020806">
    <property type="entry name" value="PKS_PP-bd"/>
</dbReference>
<evidence type="ECO:0000256" key="3">
    <source>
        <dbReference type="ARBA" id="ARBA00022598"/>
    </source>
</evidence>
<dbReference type="Gene3D" id="3.30.559.30">
    <property type="entry name" value="Nonribosomal peptide synthetase, condensation domain"/>
    <property type="match status" value="1"/>
</dbReference>
<reference evidence="6" key="1">
    <citation type="submission" date="2021-03" db="EMBL/GenBank/DDBJ databases">
        <authorList>
            <person name="Tagirdzhanova G."/>
        </authorList>
    </citation>
    <scope>NUCLEOTIDE SEQUENCE</scope>
</reference>
<dbReference type="Proteomes" id="UP000664203">
    <property type="component" value="Unassembled WGS sequence"/>
</dbReference>
<dbReference type="InterPro" id="IPR023213">
    <property type="entry name" value="CAT-like_dom_sf"/>
</dbReference>
<dbReference type="GO" id="GO:0016874">
    <property type="term" value="F:ligase activity"/>
    <property type="evidence" value="ECO:0007669"/>
    <property type="project" value="UniProtKB-KW"/>
</dbReference>
<dbReference type="InterPro" id="IPR036736">
    <property type="entry name" value="ACP-like_sf"/>
</dbReference>
<dbReference type="NCBIfam" id="TIGR01733">
    <property type="entry name" value="AA-adenyl-dom"/>
    <property type="match status" value="1"/>
</dbReference>
<keyword evidence="7" id="KW-1185">Reference proteome</keyword>
<keyword evidence="3" id="KW-0436">Ligase</keyword>
<dbReference type="SMART" id="SM00823">
    <property type="entry name" value="PKS_PP"/>
    <property type="match status" value="1"/>
</dbReference>
<name>A0A8H3PK35_9LECA</name>
<evidence type="ECO:0000256" key="2">
    <source>
        <dbReference type="ARBA" id="ARBA00022553"/>
    </source>
</evidence>
<dbReference type="Gene3D" id="1.10.1200.10">
    <property type="entry name" value="ACP-like"/>
    <property type="match status" value="1"/>
</dbReference>
<evidence type="ECO:0000256" key="1">
    <source>
        <dbReference type="ARBA" id="ARBA00022450"/>
    </source>
</evidence>
<evidence type="ECO:0000259" key="5">
    <source>
        <dbReference type="PROSITE" id="PS50075"/>
    </source>
</evidence>
<dbReference type="Pfam" id="PF00550">
    <property type="entry name" value="PP-binding"/>
    <property type="match status" value="1"/>
</dbReference>
<dbReference type="InterPro" id="IPR001242">
    <property type="entry name" value="Condensation_dom"/>
</dbReference>
<organism evidence="6 7">
    <name type="scientific">Alectoria fallacina</name>
    <dbReference type="NCBI Taxonomy" id="1903189"/>
    <lineage>
        <taxon>Eukaryota</taxon>
        <taxon>Fungi</taxon>
        <taxon>Dikarya</taxon>
        <taxon>Ascomycota</taxon>
        <taxon>Pezizomycotina</taxon>
        <taxon>Lecanoromycetes</taxon>
        <taxon>OSLEUM clade</taxon>
        <taxon>Lecanoromycetidae</taxon>
        <taxon>Lecanorales</taxon>
        <taxon>Lecanorineae</taxon>
        <taxon>Parmeliaceae</taxon>
        <taxon>Alectoria</taxon>
    </lineage>
</organism>
<gene>
    <name evidence="6" type="ORF">ALECFALPRED_000415</name>
</gene>
<dbReference type="PANTHER" id="PTHR45398:SF1">
    <property type="entry name" value="ENZYME, PUTATIVE (JCVI)-RELATED"/>
    <property type="match status" value="1"/>
</dbReference>
<dbReference type="Gene3D" id="3.30.300.30">
    <property type="match status" value="1"/>
</dbReference>
<dbReference type="FunFam" id="3.40.50.980:FF:000001">
    <property type="entry name" value="Non-ribosomal peptide synthetase"/>
    <property type="match status" value="1"/>
</dbReference>
<dbReference type="InterPro" id="IPR010071">
    <property type="entry name" value="AA_adenyl_dom"/>
</dbReference>
<evidence type="ECO:0000256" key="4">
    <source>
        <dbReference type="ARBA" id="ARBA00029454"/>
    </source>
</evidence>
<comment type="caution">
    <text evidence="6">The sequence shown here is derived from an EMBL/GenBank/DDBJ whole genome shotgun (WGS) entry which is preliminary data.</text>
</comment>
<dbReference type="SUPFAM" id="SSF52777">
    <property type="entry name" value="CoA-dependent acyltransferases"/>
    <property type="match status" value="3"/>
</dbReference>
<dbReference type="InterPro" id="IPR020845">
    <property type="entry name" value="AMP-binding_CS"/>
</dbReference>
<dbReference type="InterPro" id="IPR045851">
    <property type="entry name" value="AMP-bd_C_sf"/>
</dbReference>
<dbReference type="InterPro" id="IPR000873">
    <property type="entry name" value="AMP-dep_synth/lig_dom"/>
</dbReference>
<keyword evidence="2" id="KW-0597">Phosphoprotein</keyword>
<sequence length="1302" mass="144568">MESITADGVPSSSKIQKEGEVRHKCFFPSLSEAQPESGQWLKTAIDLEGVDLRGWCESDNSNLGVLFKAVWAMVLARYVGTEHVCFWFYNAAEEKRRLSIVSLRLESTTSIESLLREVEVGDASTNSPYVVGRSNDDRGGEGAAAKAFCNTCLCFFNEGQSSDIEAKGQFESENERCSAENDIVLSVNASQKAIHIALAHSSSVMSKQQAVHLGFAISEGLRSATVMGLQSPSRDIDLFHRHHGKQVDEWNRFVPRTINACAYEAIWQQIVERPTAQAICSWDGNLTYAELGQLSNQLAQQMASLGVGPEVLVPICFHKSKWAVVAMLGVMKAGGAFVPLSPFDPRKHLETIIQDVGARFVLADIDVADLFGDIVDRVFVVPPAEKLATALDDCALSVVSSENIAYVIYTSGSTGIPKGVLIEHRALCTNMKHLGAAFGLSRVSRVYQFSSYTFDVAVLDIFVTLAAGGCICIPSEDQRANNVEAMNRMKVTLAILTPSIARTIDPESLETLETLIFGGEAVGRSDVSQWAQKVRLINAYGPTECCIACNFNTYAGRDSRPDVIGRAVGSTSWVVEPDNHEFLAPVGAVGELVVQGGTLARGYLHNREKTEKSFVLPKWLSESTSKRVYKTGDLVRYTDDGRLVYLGRKDTQVKLHGQRIEVGEIEHHILGHPLVKNALVLLADIRKRVKGLVSVVVMCDDSSEKARGGLHLVNIEQGSVTAQINLVHDYVSKRVPTHMIPTMWLVVANIPHLPSAKVDRKAVARWIADLEGEVSAHNALRSKRVISHQIIIPMESKLQGVIAQVLNLDSDEISMDQSFPSMGGDSIAAMEVQSRCRDEGIKIPYQLFMTSRSIAELAQVATTESKATDHIFEEQDVPFILSPIQQFYFDQPRLPTRFHSSVYLRFLEDADTSSISSAIERVAGRHSQLRARFRKTAEGWQQSIVKHVPGSYSFKVHEIDDEARTGKLIAARRGELDIFEGPIFAATVFNVQPGGKKLLSLMAHHLIIDLVSWRIILHDLELLLSSRPLSGESPFPFWKWCELQVDKCQELTPSAVLLDDIPPANMDYWELRGQSNNLGDALEEHFELNSQQTILLLQHCVQVLNAEAVDVFLAAALYSFGQIFQDRALPTFYCENHGREAWDEEVDLSGTVGWFNTLVPLNLGVQRLESIEDTVRRVRTAREKIPGQGQPYFAYRCLHLNGREAFGEHLNMEIFFNYTGYRQLEGGSSLLMHETLNGQGTEDIGSDTRRLALLDVLVDINGGCLVFTFLHNHHTKHQEKIRRWVEECQRCLKALVGDTRDG</sequence>
<protein>
    <recommendedName>
        <fullName evidence="5">Carrier domain-containing protein</fullName>
    </recommendedName>
</protein>
<dbReference type="Pfam" id="PF00501">
    <property type="entry name" value="AMP-binding"/>
    <property type="match status" value="1"/>
</dbReference>
<dbReference type="Pfam" id="PF00668">
    <property type="entry name" value="Condensation"/>
    <property type="match status" value="1"/>
</dbReference>
<feature type="domain" description="Carrier" evidence="5">
    <location>
        <begin position="792"/>
        <end position="865"/>
    </location>
</feature>
<dbReference type="SUPFAM" id="SSF56801">
    <property type="entry name" value="Acetyl-CoA synthetase-like"/>
    <property type="match status" value="1"/>
</dbReference>
<dbReference type="CDD" id="cd05918">
    <property type="entry name" value="A_NRPS_SidN3_like"/>
    <property type="match status" value="1"/>
</dbReference>
<evidence type="ECO:0000313" key="7">
    <source>
        <dbReference type="Proteomes" id="UP000664203"/>
    </source>
</evidence>
<evidence type="ECO:0000313" key="6">
    <source>
        <dbReference type="EMBL" id="CAF9943471.1"/>
    </source>
</evidence>